<dbReference type="EMBL" id="FZOY01000016">
    <property type="protein sequence ID" value="SNT40163.1"/>
    <property type="molecule type" value="Genomic_DNA"/>
</dbReference>
<dbReference type="Gene3D" id="3.30.420.40">
    <property type="match status" value="2"/>
</dbReference>
<dbReference type="Proteomes" id="UP000198426">
    <property type="component" value="Unassembled WGS sequence"/>
</dbReference>
<organism evidence="2 3">
    <name type="scientific">Tropicimonas sediminicola</name>
    <dbReference type="NCBI Taxonomy" id="1031541"/>
    <lineage>
        <taxon>Bacteria</taxon>
        <taxon>Pseudomonadati</taxon>
        <taxon>Pseudomonadota</taxon>
        <taxon>Alphaproteobacteria</taxon>
        <taxon>Rhodobacterales</taxon>
        <taxon>Roseobacteraceae</taxon>
        <taxon>Tropicimonas</taxon>
    </lineage>
</organism>
<proteinExistence type="inferred from homology"/>
<comment type="similarity">
    <text evidence="1">Belongs to the heat shock protein 70 family.</text>
</comment>
<dbReference type="PANTHER" id="PTHR42749:SF1">
    <property type="entry name" value="CELL SHAPE-DETERMINING PROTEIN MREB"/>
    <property type="match status" value="1"/>
</dbReference>
<dbReference type="PROSITE" id="PS00329">
    <property type="entry name" value="HSP70_2"/>
    <property type="match status" value="1"/>
</dbReference>
<dbReference type="RefSeq" id="WP_141134985.1">
    <property type="nucleotide sequence ID" value="NZ_FZOY01000016.1"/>
</dbReference>
<dbReference type="CDD" id="cd10170">
    <property type="entry name" value="ASKHA_NBD_HSP70"/>
    <property type="match status" value="1"/>
</dbReference>
<keyword evidence="3" id="KW-1185">Reference proteome</keyword>
<reference evidence="2 3" key="1">
    <citation type="submission" date="2017-06" db="EMBL/GenBank/DDBJ databases">
        <authorList>
            <person name="Kim H.J."/>
            <person name="Triplett B.A."/>
        </authorList>
    </citation>
    <scope>NUCLEOTIDE SEQUENCE [LARGE SCALE GENOMIC DNA]</scope>
    <source>
        <strain evidence="2 3">DSM 29339</strain>
    </source>
</reference>
<name>A0A239MDE9_9RHOB</name>
<evidence type="ECO:0000256" key="1">
    <source>
        <dbReference type="ARBA" id="ARBA00007381"/>
    </source>
</evidence>
<dbReference type="SUPFAM" id="SSF53067">
    <property type="entry name" value="Actin-like ATPase domain"/>
    <property type="match status" value="1"/>
</dbReference>
<dbReference type="InterPro" id="IPR043129">
    <property type="entry name" value="ATPase_NBD"/>
</dbReference>
<gene>
    <name evidence="2" type="ORF">SAMN05421757_1169</name>
</gene>
<dbReference type="AlphaFoldDB" id="A0A239MDE9"/>
<dbReference type="Gene3D" id="3.90.640.10">
    <property type="entry name" value="Actin, Chain A, domain 4"/>
    <property type="match status" value="1"/>
</dbReference>
<dbReference type="OrthoDB" id="9807934at2"/>
<evidence type="ECO:0000313" key="3">
    <source>
        <dbReference type="Proteomes" id="UP000198426"/>
    </source>
</evidence>
<evidence type="ECO:0000313" key="2">
    <source>
        <dbReference type="EMBL" id="SNT40163.1"/>
    </source>
</evidence>
<dbReference type="InterPro" id="IPR018181">
    <property type="entry name" value="Heat_shock_70_CS"/>
</dbReference>
<accession>A0A239MDE9</accession>
<protein>
    <submittedName>
        <fullName evidence="2">Uncharacterized protein</fullName>
    </submittedName>
</protein>
<sequence>MKKKLLINQVKVARIQDGRTIPTKVAYQGRKFKIGRHAEDSEDCDRLFENFKVELGRQTREQLRTQKQEISKVHSRTVVGIAKDFLEGVCDEVFKNTQRDGYLEPKKVLVAEPISFEEEGKVSGEWLSNYRFAVRSALQSKFQEVDFLPEPFAVFQYYRYGFRHPLLSENAKHIALVLDFGGGTFDVSVIETTNTGDISGSGANSRPLAAKSIPVGGYFVNQKVAERLLFSNIDDAKTKRRARDVIDRVERSGGFLGVANPAAQLFGEHEQAFVQNFRNLLREVEGAKVRICNSVSNWDLTAELGTAVSHLVNVPIHPFDSETQRLEFRITANDLREVFISNVWQSRLRDAVKRALQRAEEELRSRPISVVLLSGGSTNIGWTKELIERDLAEHIADADVLEISENYQEVVAKGLAVECARQYFTEGDGDFGAVTYNRLNLALRTDEGELELCPFSPRTQDLPRAEDKGTLLASASSLRAFLDKPISWKARLKRAPKQQLEYHYLKSSYDPNDLDSVHNIGVNRVRVPTQVFGQSIDIELTVREDGTATPAFLLNRGKRNETRIAGDDFYLDMTFAGQPQRAESYMGLDFGTATSAASLVFQSDVKAYKDRERQKAWTELNDLVEILPYCIAHPLGNYMAQTEAHLLEKFGKRTLEAMLSFVAYICYCDVASLGNGKTPKLSAAFNRSAGPLKNLITNLSQGDLSETLVASRLLSILQKDFMNDLSLAIQEVNNIKHDRAVNVDFNYLLGVLGNHIKQSLGGIHFGNFESMRKDAFGGKYSGTFRSMRGSNAPFVELSNYSGAVDFASELVFLVDEASKTAISVSPFFLSGDVAVGTDTGKCNLLVLDGIEGRGSDFSYIPVQEGKGLKVGDYTCLDDLKKFCAEFFIGNGPSGIFRNVELSERHT</sequence>
<dbReference type="PANTHER" id="PTHR42749">
    <property type="entry name" value="CELL SHAPE-DETERMINING PROTEIN MREB"/>
    <property type="match status" value="1"/>
</dbReference>